<protein>
    <submittedName>
        <fullName evidence="1">Uncharacterized protein</fullName>
    </submittedName>
</protein>
<dbReference type="EMBL" id="JACDUR010000006">
    <property type="protein sequence ID" value="MBA2894378.1"/>
    <property type="molecule type" value="Genomic_DNA"/>
</dbReference>
<sequence length="43" mass="4920">MGSNEGVAVRGGRWRSLRPCQVFWRNLVRPEFEEVLSAGGRCR</sequence>
<name>A0A7W0CNL1_9ACTN</name>
<evidence type="ECO:0000313" key="2">
    <source>
        <dbReference type="Proteomes" id="UP000530928"/>
    </source>
</evidence>
<dbReference type="AlphaFoldDB" id="A0A7W0CNL1"/>
<organism evidence="1 2">
    <name type="scientific">Nonomuraea soli</name>
    <dbReference type="NCBI Taxonomy" id="1032476"/>
    <lineage>
        <taxon>Bacteria</taxon>
        <taxon>Bacillati</taxon>
        <taxon>Actinomycetota</taxon>
        <taxon>Actinomycetes</taxon>
        <taxon>Streptosporangiales</taxon>
        <taxon>Streptosporangiaceae</taxon>
        <taxon>Nonomuraea</taxon>
    </lineage>
</organism>
<keyword evidence="2" id="KW-1185">Reference proteome</keyword>
<reference evidence="1 2" key="1">
    <citation type="submission" date="2020-07" db="EMBL/GenBank/DDBJ databases">
        <title>Genomic Encyclopedia of Type Strains, Phase IV (KMG-IV): sequencing the most valuable type-strain genomes for metagenomic binning, comparative biology and taxonomic classification.</title>
        <authorList>
            <person name="Goeker M."/>
        </authorList>
    </citation>
    <scope>NUCLEOTIDE SEQUENCE [LARGE SCALE GENOMIC DNA]</scope>
    <source>
        <strain evidence="1 2">DSM 45533</strain>
    </source>
</reference>
<evidence type="ECO:0000313" key="1">
    <source>
        <dbReference type="EMBL" id="MBA2894378.1"/>
    </source>
</evidence>
<dbReference type="Proteomes" id="UP000530928">
    <property type="component" value="Unassembled WGS sequence"/>
</dbReference>
<accession>A0A7W0CNL1</accession>
<proteinExistence type="predicted"/>
<comment type="caution">
    <text evidence="1">The sequence shown here is derived from an EMBL/GenBank/DDBJ whole genome shotgun (WGS) entry which is preliminary data.</text>
</comment>
<gene>
    <name evidence="1" type="ORF">HNR30_005750</name>
</gene>